<keyword evidence="12" id="KW-1185">Reference proteome</keyword>
<feature type="transmembrane region" description="Helical" evidence="9">
    <location>
        <begin position="101"/>
        <end position="122"/>
    </location>
</feature>
<evidence type="ECO:0000256" key="7">
    <source>
        <dbReference type="ARBA" id="ARBA00023047"/>
    </source>
</evidence>
<keyword evidence="7" id="KW-0762">Sugar transport</keyword>
<dbReference type="PANTHER" id="PTHR30413">
    <property type="entry name" value="INNER MEMBRANE TRANSPORT PERMEASE"/>
    <property type="match status" value="1"/>
</dbReference>
<keyword evidence="8 9" id="KW-0472">Membrane</keyword>
<feature type="transmembrane region" description="Helical" evidence="9">
    <location>
        <begin position="167"/>
        <end position="191"/>
    </location>
</feature>
<feature type="transmembrane region" description="Helical" evidence="9">
    <location>
        <begin position="253"/>
        <end position="274"/>
    </location>
</feature>
<dbReference type="EMBL" id="JAJUBB010000010">
    <property type="protein sequence ID" value="MDD1782488.1"/>
    <property type="molecule type" value="Genomic_DNA"/>
</dbReference>
<evidence type="ECO:0000313" key="11">
    <source>
        <dbReference type="EMBL" id="MDD1782488.1"/>
    </source>
</evidence>
<evidence type="ECO:0000256" key="8">
    <source>
        <dbReference type="ARBA" id="ARBA00023136"/>
    </source>
</evidence>
<gene>
    <name evidence="11" type="ORF">LRP49_15050</name>
</gene>
<evidence type="ECO:0000313" key="12">
    <source>
        <dbReference type="Proteomes" id="UP001149821"/>
    </source>
</evidence>
<comment type="caution">
    <text evidence="11">The sequence shown here is derived from an EMBL/GenBank/DDBJ whole genome shotgun (WGS) entry which is preliminary data.</text>
</comment>
<dbReference type="RefSeq" id="WP_274143124.1">
    <property type="nucleotide sequence ID" value="NZ_JAJUBB010000010.1"/>
</dbReference>
<dbReference type="PANTHER" id="PTHR30413:SF10">
    <property type="entry name" value="CAPSULE POLYSACCHARIDE EXPORT INNER-MEMBRANE PROTEIN CTRC"/>
    <property type="match status" value="1"/>
</dbReference>
<evidence type="ECO:0000256" key="3">
    <source>
        <dbReference type="ARBA" id="ARBA00022448"/>
    </source>
</evidence>
<keyword evidence="6 9" id="KW-1133">Transmembrane helix</keyword>
<evidence type="ECO:0000256" key="2">
    <source>
        <dbReference type="ARBA" id="ARBA00007783"/>
    </source>
</evidence>
<keyword evidence="7" id="KW-0625">Polysaccharide transport</keyword>
<dbReference type="InterPro" id="IPR013525">
    <property type="entry name" value="ABC2_TM"/>
</dbReference>
<sequence>MNEHISTESEKAKNSFISRYTSKWHSHTGENDIQVGIFSYHVWSTLGWHDIKQRYRRSVLGPFWFTLSTLILVGVLGILYSELLNQNIEDYLPYLGIGLVLWQYISTCINEGSNTFISYGYIMKQARMPITTHVMRVVWRNFIILLHSLPVVIILMLAFGHNVTLKFLWVIPGLTIIFLNTIWISIVLSILCTRFRDILPIVTNIIQVAFFFTPIMWSKELLKDRAWAADINPFHHMIEVVRAPILGADIEPLSWIFSCALTVIGFIFAHFLMVKCRDRVPYWL</sequence>
<reference evidence="11" key="1">
    <citation type="submission" date="2021-12" db="EMBL/GenBank/DDBJ databases">
        <title>Enterovibrio ZSDZ35 sp. nov. and Enterovibrio ZSDZ42 sp. nov., isolated from coastal seawater in Qingdao.</title>
        <authorList>
            <person name="Zhang P."/>
        </authorList>
    </citation>
    <scope>NUCLEOTIDE SEQUENCE</scope>
    <source>
        <strain evidence="11">ZSDZ35</strain>
    </source>
</reference>
<evidence type="ECO:0000256" key="5">
    <source>
        <dbReference type="ARBA" id="ARBA00022692"/>
    </source>
</evidence>
<name>A0ABT5QNC5_9GAMM</name>
<evidence type="ECO:0000256" key="1">
    <source>
        <dbReference type="ARBA" id="ARBA00004651"/>
    </source>
</evidence>
<feature type="domain" description="ABC-2 type transporter transmembrane" evidence="10">
    <location>
        <begin position="43"/>
        <end position="243"/>
    </location>
</feature>
<accession>A0ABT5QNC5</accession>
<keyword evidence="3" id="KW-0813">Transport</keyword>
<proteinExistence type="inferred from homology"/>
<evidence type="ECO:0000259" key="10">
    <source>
        <dbReference type="Pfam" id="PF01061"/>
    </source>
</evidence>
<evidence type="ECO:0000256" key="9">
    <source>
        <dbReference type="SAM" id="Phobius"/>
    </source>
</evidence>
<comment type="similarity">
    <text evidence="2">Belongs to the ABC-2 integral membrane protein family.</text>
</comment>
<feature type="transmembrane region" description="Helical" evidence="9">
    <location>
        <begin position="59"/>
        <end position="81"/>
    </location>
</feature>
<dbReference type="Pfam" id="PF01061">
    <property type="entry name" value="ABC2_membrane"/>
    <property type="match status" value="1"/>
</dbReference>
<protein>
    <submittedName>
        <fullName evidence="11">ABC transporter permease</fullName>
    </submittedName>
</protein>
<keyword evidence="4" id="KW-1003">Cell membrane</keyword>
<comment type="subcellular location">
    <subcellularLocation>
        <location evidence="1">Cell membrane</location>
        <topology evidence="1">Multi-pass membrane protein</topology>
    </subcellularLocation>
</comment>
<feature type="transmembrane region" description="Helical" evidence="9">
    <location>
        <begin position="198"/>
        <end position="217"/>
    </location>
</feature>
<organism evidence="11 12">
    <name type="scientific">Enterovibrio qingdaonensis</name>
    <dbReference type="NCBI Taxonomy" id="2899818"/>
    <lineage>
        <taxon>Bacteria</taxon>
        <taxon>Pseudomonadati</taxon>
        <taxon>Pseudomonadota</taxon>
        <taxon>Gammaproteobacteria</taxon>
        <taxon>Vibrionales</taxon>
        <taxon>Vibrionaceae</taxon>
        <taxon>Enterovibrio</taxon>
    </lineage>
</organism>
<feature type="transmembrane region" description="Helical" evidence="9">
    <location>
        <begin position="142"/>
        <end position="161"/>
    </location>
</feature>
<evidence type="ECO:0000256" key="6">
    <source>
        <dbReference type="ARBA" id="ARBA00022989"/>
    </source>
</evidence>
<evidence type="ECO:0000256" key="4">
    <source>
        <dbReference type="ARBA" id="ARBA00022475"/>
    </source>
</evidence>
<keyword evidence="5 9" id="KW-0812">Transmembrane</keyword>
<dbReference type="Proteomes" id="UP001149821">
    <property type="component" value="Unassembled WGS sequence"/>
</dbReference>